<evidence type="ECO:0000256" key="2">
    <source>
        <dbReference type="ARBA" id="ARBA00022448"/>
    </source>
</evidence>
<protein>
    <submittedName>
        <fullName evidence="6">ABC transporter ATP-binding protein</fullName>
    </submittedName>
</protein>
<dbReference type="InterPro" id="IPR003593">
    <property type="entry name" value="AAA+_ATPase"/>
</dbReference>
<keyword evidence="7" id="KW-1185">Reference proteome</keyword>
<dbReference type="InterPro" id="IPR027417">
    <property type="entry name" value="P-loop_NTPase"/>
</dbReference>
<dbReference type="GO" id="GO:0005524">
    <property type="term" value="F:ATP binding"/>
    <property type="evidence" value="ECO:0007669"/>
    <property type="project" value="UniProtKB-KW"/>
</dbReference>
<dbReference type="PROSITE" id="PS50893">
    <property type="entry name" value="ABC_TRANSPORTER_2"/>
    <property type="match status" value="1"/>
</dbReference>
<dbReference type="EMBL" id="JAGRPV010000001">
    <property type="protein sequence ID" value="MDI4648474.1"/>
    <property type="molecule type" value="Genomic_DNA"/>
</dbReference>
<dbReference type="RefSeq" id="WP_282911189.1">
    <property type="nucleotide sequence ID" value="NZ_JAGRPV010000001.1"/>
</dbReference>
<name>A0ABT6TRB0_9BACL</name>
<feature type="domain" description="ABC transporter" evidence="5">
    <location>
        <begin position="4"/>
        <end position="231"/>
    </location>
</feature>
<dbReference type="Proteomes" id="UP001161691">
    <property type="component" value="Unassembled WGS sequence"/>
</dbReference>
<comment type="similarity">
    <text evidence="1">Belongs to the ABC transporter superfamily.</text>
</comment>
<gene>
    <name evidence="6" type="ORF">KB449_26205</name>
</gene>
<evidence type="ECO:0000256" key="4">
    <source>
        <dbReference type="ARBA" id="ARBA00022840"/>
    </source>
</evidence>
<dbReference type="Pfam" id="PF00005">
    <property type="entry name" value="ABC_tran"/>
    <property type="match status" value="1"/>
</dbReference>
<dbReference type="PROSITE" id="PS00211">
    <property type="entry name" value="ABC_TRANSPORTER_1"/>
    <property type="match status" value="1"/>
</dbReference>
<reference evidence="6" key="1">
    <citation type="submission" date="2023-04" db="EMBL/GenBank/DDBJ databases">
        <title>Comparative genomic analysis of Cohnella hashimotonis sp. nov., isolated from the International Space Station.</title>
        <authorList>
            <person name="Venkateswaran K."/>
            <person name="Simpson A."/>
        </authorList>
    </citation>
    <scope>NUCLEOTIDE SEQUENCE</scope>
    <source>
        <strain evidence="6">F6_2S_P_1</strain>
    </source>
</reference>
<evidence type="ECO:0000313" key="6">
    <source>
        <dbReference type="EMBL" id="MDI4648474.1"/>
    </source>
</evidence>
<comment type="caution">
    <text evidence="6">The sequence shown here is derived from an EMBL/GenBank/DDBJ whole genome shotgun (WGS) entry which is preliminary data.</text>
</comment>
<keyword evidence="4 6" id="KW-0067">ATP-binding</keyword>
<dbReference type="PANTHER" id="PTHR42711">
    <property type="entry name" value="ABC TRANSPORTER ATP-BINDING PROTEIN"/>
    <property type="match status" value="1"/>
</dbReference>
<dbReference type="Gene3D" id="3.40.50.300">
    <property type="entry name" value="P-loop containing nucleotide triphosphate hydrolases"/>
    <property type="match status" value="1"/>
</dbReference>
<dbReference type="InterPro" id="IPR003439">
    <property type="entry name" value="ABC_transporter-like_ATP-bd"/>
</dbReference>
<evidence type="ECO:0000259" key="5">
    <source>
        <dbReference type="PROSITE" id="PS50893"/>
    </source>
</evidence>
<dbReference type="InterPro" id="IPR017871">
    <property type="entry name" value="ABC_transporter-like_CS"/>
</dbReference>
<proteinExistence type="inferred from homology"/>
<dbReference type="InterPro" id="IPR050763">
    <property type="entry name" value="ABC_transporter_ATP-binding"/>
</dbReference>
<dbReference type="SMART" id="SM00382">
    <property type="entry name" value="AAA"/>
    <property type="match status" value="1"/>
</dbReference>
<evidence type="ECO:0000256" key="1">
    <source>
        <dbReference type="ARBA" id="ARBA00005417"/>
    </source>
</evidence>
<keyword evidence="2" id="KW-0813">Transport</keyword>
<organism evidence="6 7">
    <name type="scientific">Cohnella hashimotonis</name>
    <dbReference type="NCBI Taxonomy" id="2826895"/>
    <lineage>
        <taxon>Bacteria</taxon>
        <taxon>Bacillati</taxon>
        <taxon>Bacillota</taxon>
        <taxon>Bacilli</taxon>
        <taxon>Bacillales</taxon>
        <taxon>Paenibacillaceae</taxon>
        <taxon>Cohnella</taxon>
    </lineage>
</organism>
<dbReference type="SUPFAM" id="SSF52540">
    <property type="entry name" value="P-loop containing nucleoside triphosphate hydrolases"/>
    <property type="match status" value="1"/>
</dbReference>
<dbReference type="InterPro" id="IPR025302">
    <property type="entry name" value="DrrA1/2-like_C"/>
</dbReference>
<accession>A0ABT6TRB0</accession>
<dbReference type="Pfam" id="PF13732">
    <property type="entry name" value="DrrA1-3_C"/>
    <property type="match status" value="1"/>
</dbReference>
<evidence type="ECO:0000256" key="3">
    <source>
        <dbReference type="ARBA" id="ARBA00022741"/>
    </source>
</evidence>
<keyword evidence="3" id="KW-0547">Nucleotide-binding</keyword>
<sequence length="300" mass="33870">MNPLVIEKVFKQYGDKTAVNGLSFEVAQGEIYGLLGANGAGKTTTMRMVLGLILPDGGSIRYRGKTYSTEQLSMLGYLPEERGMYPKIKVSEQILYLAQLRGMSRRDADANLKRWLDRFQVPEYYNKKVEELSKGNQQKIQFIAAVIHKPSILIMDEAFSGLDPVNVELLKSTVKELRDDGASIVFSTHRMEHVEELCRNITIMHKSNPVLQGPIRDIKNRFPKEKVVVGAERDIPGLDRIPGVVSATRTERGYDLRISRKEAAQEILKHAMAQGPVERFELLEPTLNEIFIKTVGESHE</sequence>
<dbReference type="PANTHER" id="PTHR42711:SF5">
    <property type="entry name" value="ABC TRANSPORTER ATP-BINDING PROTEIN NATA"/>
    <property type="match status" value="1"/>
</dbReference>
<evidence type="ECO:0000313" key="7">
    <source>
        <dbReference type="Proteomes" id="UP001161691"/>
    </source>
</evidence>